<dbReference type="GO" id="GO:0006355">
    <property type="term" value="P:regulation of DNA-templated transcription"/>
    <property type="evidence" value="ECO:0007669"/>
    <property type="project" value="InterPro"/>
</dbReference>
<evidence type="ECO:0000313" key="4">
    <source>
        <dbReference type="EMBL" id="PSK98831.1"/>
    </source>
</evidence>
<dbReference type="SMART" id="SM00862">
    <property type="entry name" value="Trans_reg_C"/>
    <property type="match status" value="1"/>
</dbReference>
<evidence type="ECO:0000313" key="5">
    <source>
        <dbReference type="Proteomes" id="UP000240542"/>
    </source>
</evidence>
<dbReference type="GO" id="GO:0006780">
    <property type="term" value="P:uroporphyrinogen III biosynthetic process"/>
    <property type="evidence" value="ECO:0007669"/>
    <property type="project" value="InterPro"/>
</dbReference>
<dbReference type="InterPro" id="IPR039793">
    <property type="entry name" value="UROS/Hem4"/>
</dbReference>
<dbReference type="SUPFAM" id="SSF46894">
    <property type="entry name" value="C-terminal effector domain of the bipartite response regulators"/>
    <property type="match status" value="1"/>
</dbReference>
<keyword evidence="1 2" id="KW-0238">DNA-binding</keyword>
<dbReference type="Gene3D" id="1.10.10.10">
    <property type="entry name" value="Winged helix-like DNA-binding domain superfamily/Winged helix DNA-binding domain"/>
    <property type="match status" value="1"/>
</dbReference>
<dbReference type="GO" id="GO:0000160">
    <property type="term" value="P:phosphorelay signal transduction system"/>
    <property type="evidence" value="ECO:0007669"/>
    <property type="project" value="InterPro"/>
</dbReference>
<comment type="caution">
    <text evidence="4">The sequence shown here is derived from an EMBL/GenBank/DDBJ whole genome shotgun (WGS) entry which is preliminary data.</text>
</comment>
<name>A0A2P8DNQ1_9ACTN</name>
<dbReference type="Pfam" id="PF00486">
    <property type="entry name" value="Trans_reg_C"/>
    <property type="match status" value="1"/>
</dbReference>
<dbReference type="PANTHER" id="PTHR40082:SF1">
    <property type="entry name" value="BLR5956 PROTEIN"/>
    <property type="match status" value="1"/>
</dbReference>
<dbReference type="GO" id="GO:0003677">
    <property type="term" value="F:DNA binding"/>
    <property type="evidence" value="ECO:0007669"/>
    <property type="project" value="UniProtKB-UniRule"/>
</dbReference>
<sequence>MSPAATAAPRPRAARPDSPAPLAGFTVAVTAARRADELAALLRRKGAAVVCAPALRIVPLSDDRRLADVSRALAEHPADVVVATTGIGFRGWIEACETWGQAAPLLAAIGASRVLARGPKAKGAIRAAGLTEEWSPPSESSSEVLDYLLDGGVAGLRVAVQLHGEPLPDFCAALRLAGAEVIEVPVYRWTVPEDVDALDRLIDAVAAGQVDAVTFTSAPAAAGLLERAARTGGAGPLERALRGDVLAMCVGPVTAAPLMDRDIPTVWPVRARIGALVKHLAEELPERSPALAAAGHRVRLRGQAAVVDGELRPLSPALMRVLRVLARRPGRVCPRADLLPALGADADAHAVETAVARLRSGLGAPRIIQTVVKRGYRLALDTADCPPEER</sequence>
<dbReference type="CDD" id="cd06578">
    <property type="entry name" value="HemD"/>
    <property type="match status" value="1"/>
</dbReference>
<feature type="domain" description="OmpR/PhoB-type" evidence="3">
    <location>
        <begin position="288"/>
        <end position="380"/>
    </location>
</feature>
<reference evidence="4 5" key="1">
    <citation type="submission" date="2018-03" db="EMBL/GenBank/DDBJ databases">
        <title>Genomic Encyclopedia of Archaeal and Bacterial Type Strains, Phase II (KMG-II): from individual species to whole genera.</title>
        <authorList>
            <person name="Goeker M."/>
        </authorList>
    </citation>
    <scope>NUCLEOTIDE SEQUENCE [LARGE SCALE GENOMIC DNA]</scope>
    <source>
        <strain evidence="4 5">DSM 45312</strain>
    </source>
</reference>
<dbReference type="Gene3D" id="3.40.50.10090">
    <property type="match status" value="2"/>
</dbReference>
<dbReference type="NCBIfam" id="NF005568">
    <property type="entry name" value="PRK07239.1"/>
    <property type="match status" value="1"/>
</dbReference>
<feature type="DNA-binding region" description="OmpR/PhoB-type" evidence="2">
    <location>
        <begin position="288"/>
        <end position="380"/>
    </location>
</feature>
<evidence type="ECO:0000256" key="1">
    <source>
        <dbReference type="ARBA" id="ARBA00023125"/>
    </source>
</evidence>
<evidence type="ECO:0000256" key="2">
    <source>
        <dbReference type="PROSITE-ProRule" id="PRU01091"/>
    </source>
</evidence>
<organism evidence="4 5">
    <name type="scientific">Murinocardiopsis flavida</name>
    <dbReference type="NCBI Taxonomy" id="645275"/>
    <lineage>
        <taxon>Bacteria</taxon>
        <taxon>Bacillati</taxon>
        <taxon>Actinomycetota</taxon>
        <taxon>Actinomycetes</taxon>
        <taxon>Streptosporangiales</taxon>
        <taxon>Nocardiopsidaceae</taxon>
        <taxon>Murinocardiopsis</taxon>
    </lineage>
</organism>
<dbReference type="InterPro" id="IPR003754">
    <property type="entry name" value="4pyrrol_synth_uPrphyn_synth"/>
</dbReference>
<dbReference type="AlphaFoldDB" id="A0A2P8DNQ1"/>
<accession>A0A2P8DNQ1</accession>
<dbReference type="InterPro" id="IPR016032">
    <property type="entry name" value="Sig_transdc_resp-reg_C-effctor"/>
</dbReference>
<dbReference type="OrthoDB" id="213853at2"/>
<dbReference type="InterPro" id="IPR001867">
    <property type="entry name" value="OmpR/PhoB-type_DNA-bd"/>
</dbReference>
<dbReference type="EMBL" id="PYGA01000004">
    <property type="protein sequence ID" value="PSK98831.1"/>
    <property type="molecule type" value="Genomic_DNA"/>
</dbReference>
<evidence type="ECO:0000259" key="3">
    <source>
        <dbReference type="PROSITE" id="PS51755"/>
    </source>
</evidence>
<dbReference type="SUPFAM" id="SSF69618">
    <property type="entry name" value="HemD-like"/>
    <property type="match status" value="1"/>
</dbReference>
<dbReference type="PANTHER" id="PTHR40082">
    <property type="entry name" value="BLR5956 PROTEIN"/>
    <property type="match status" value="1"/>
</dbReference>
<keyword evidence="5" id="KW-1185">Reference proteome</keyword>
<gene>
    <name evidence="4" type="ORF">CLV63_10455</name>
</gene>
<proteinExistence type="predicted"/>
<protein>
    <submittedName>
        <fullName evidence="4">Uroporphyrinogen-III synthase</fullName>
    </submittedName>
</protein>
<dbReference type="PROSITE" id="PS51755">
    <property type="entry name" value="OMPR_PHOB"/>
    <property type="match status" value="1"/>
</dbReference>
<dbReference type="Proteomes" id="UP000240542">
    <property type="component" value="Unassembled WGS sequence"/>
</dbReference>
<dbReference type="InterPro" id="IPR036108">
    <property type="entry name" value="4pyrrol_syn_uPrphyn_synt_sf"/>
</dbReference>
<dbReference type="GO" id="GO:0004852">
    <property type="term" value="F:uroporphyrinogen-III synthase activity"/>
    <property type="evidence" value="ECO:0007669"/>
    <property type="project" value="InterPro"/>
</dbReference>
<dbReference type="Pfam" id="PF02602">
    <property type="entry name" value="HEM4"/>
    <property type="match status" value="1"/>
</dbReference>
<dbReference type="CDD" id="cd00383">
    <property type="entry name" value="trans_reg_C"/>
    <property type="match status" value="1"/>
</dbReference>
<dbReference type="InterPro" id="IPR036388">
    <property type="entry name" value="WH-like_DNA-bd_sf"/>
</dbReference>
<dbReference type="RefSeq" id="WP_106582167.1">
    <property type="nucleotide sequence ID" value="NZ_PYGA01000004.1"/>
</dbReference>